<dbReference type="AlphaFoldDB" id="A0A8J4U3D1"/>
<gene>
    <name evidence="1" type="ORF">DAT39_006938</name>
</gene>
<name>A0A8J4U3D1_CLAMG</name>
<dbReference type="EMBL" id="QNUK01000075">
    <property type="protein sequence ID" value="KAF5903289.1"/>
    <property type="molecule type" value="Genomic_DNA"/>
</dbReference>
<proteinExistence type="predicted"/>
<dbReference type="InterPro" id="IPR029250">
    <property type="entry name" value="ECPIP"/>
</dbReference>
<dbReference type="Proteomes" id="UP000727407">
    <property type="component" value="Unassembled WGS sequence"/>
</dbReference>
<organism evidence="1 2">
    <name type="scientific">Clarias magur</name>
    <name type="common">Asian catfish</name>
    <name type="synonym">Macropteronotus magur</name>
    <dbReference type="NCBI Taxonomy" id="1594786"/>
    <lineage>
        <taxon>Eukaryota</taxon>
        <taxon>Metazoa</taxon>
        <taxon>Chordata</taxon>
        <taxon>Craniata</taxon>
        <taxon>Vertebrata</taxon>
        <taxon>Euteleostomi</taxon>
        <taxon>Actinopterygii</taxon>
        <taxon>Neopterygii</taxon>
        <taxon>Teleostei</taxon>
        <taxon>Ostariophysi</taxon>
        <taxon>Siluriformes</taxon>
        <taxon>Clariidae</taxon>
        <taxon>Clarias</taxon>
    </lineage>
</organism>
<evidence type="ECO:0000313" key="1">
    <source>
        <dbReference type="EMBL" id="KAF5903289.1"/>
    </source>
</evidence>
<protein>
    <submittedName>
        <fullName evidence="1">C21orf62-like protein</fullName>
    </submittedName>
</protein>
<dbReference type="OrthoDB" id="8434774at2759"/>
<comment type="caution">
    <text evidence="1">The sequence shown here is derived from an EMBL/GenBank/DDBJ whole genome shotgun (WGS) entry which is preliminary data.</text>
</comment>
<dbReference type="PANTHER" id="PTHR35658">
    <property type="entry name" value="RCG58666, ISOFORM CRA_A"/>
    <property type="match status" value="1"/>
</dbReference>
<evidence type="ECO:0000313" key="2">
    <source>
        <dbReference type="Proteomes" id="UP000727407"/>
    </source>
</evidence>
<reference evidence="1" key="1">
    <citation type="submission" date="2020-07" db="EMBL/GenBank/DDBJ databases">
        <title>Clarias magur genome sequencing, assembly and annotation.</title>
        <authorList>
            <person name="Kushwaha B."/>
            <person name="Kumar R."/>
            <person name="Das P."/>
            <person name="Joshi C.G."/>
            <person name="Kumar D."/>
            <person name="Nagpure N.S."/>
            <person name="Pandey M."/>
            <person name="Agarwal S."/>
            <person name="Srivastava S."/>
            <person name="Singh M."/>
            <person name="Sahoo L."/>
            <person name="Jayasankar P."/>
            <person name="Meher P.K."/>
            <person name="Koringa P.G."/>
            <person name="Iquebal M.A."/>
            <person name="Das S.P."/>
            <person name="Bit A."/>
            <person name="Patnaik S."/>
            <person name="Patel N."/>
            <person name="Shah T.M."/>
            <person name="Hinsu A."/>
            <person name="Jena J.K."/>
        </authorList>
    </citation>
    <scope>NUCLEOTIDE SEQUENCE</scope>
    <source>
        <strain evidence="1">CIFAMagur01</strain>
        <tissue evidence="1">Testis</tissue>
    </source>
</reference>
<keyword evidence="2" id="KW-1185">Reference proteome</keyword>
<accession>A0A8J4U3D1</accession>
<dbReference type="PANTHER" id="PTHR35658:SF1">
    <property type="entry name" value="CHROMOSOME 21 OPEN READING FRAME 62"/>
    <property type="match status" value="1"/>
</dbReference>
<sequence length="262" mass="29082">MSCAESFRLTNSCVQWQHWKVCPPSPKPLNLGADQADQNSGSGCRPGVDVKMLLSCLRHILCILLPFHLVETQHPHRANITLVFDASDHAARLCNCSCATEVHRCNETLASLMCSCGTVGRTALSAGTLEAEMLTVWAWQPWVLRELLNGSRVSELQLSLCSPASLFEPSQYLTIVGLRKLQISSNGMSQDKVLNFGLNIQDGNLSVAFLDLWSLNNHLKAYSVIGPPVQTLMQHFPYLQQANIKITDLEEIQKPAIFTFIY</sequence>
<dbReference type="Pfam" id="PF15137">
    <property type="entry name" value="ECPIP"/>
    <property type="match status" value="1"/>
</dbReference>